<reference evidence="2 3" key="1">
    <citation type="submission" date="2020-08" db="EMBL/GenBank/DDBJ databases">
        <title>Genome public.</title>
        <authorList>
            <person name="Liu C."/>
            <person name="Sun Q."/>
        </authorList>
    </citation>
    <scope>NUCLEOTIDE SEQUENCE [LARGE SCALE GENOMIC DNA]</scope>
    <source>
        <strain evidence="2 3">M27</strain>
    </source>
</reference>
<dbReference type="Proteomes" id="UP000600600">
    <property type="component" value="Unassembled WGS sequence"/>
</dbReference>
<evidence type="ECO:0000256" key="1">
    <source>
        <dbReference type="SAM" id="MobiDB-lite"/>
    </source>
</evidence>
<comment type="caution">
    <text evidence="2">The sequence shown here is derived from an EMBL/GenBank/DDBJ whole genome shotgun (WGS) entry which is preliminary data.</text>
</comment>
<dbReference type="PROSITE" id="PS51257">
    <property type="entry name" value="PROKAR_LIPOPROTEIN"/>
    <property type="match status" value="1"/>
</dbReference>
<feature type="region of interest" description="Disordered" evidence="1">
    <location>
        <begin position="268"/>
        <end position="288"/>
    </location>
</feature>
<dbReference type="EMBL" id="JACOOE010000005">
    <property type="protein sequence ID" value="MBC5605277.1"/>
    <property type="molecule type" value="Genomic_DNA"/>
</dbReference>
<evidence type="ECO:0000313" key="3">
    <source>
        <dbReference type="Proteomes" id="UP000600600"/>
    </source>
</evidence>
<proteinExistence type="predicted"/>
<gene>
    <name evidence="2" type="ORF">H8S67_11425</name>
</gene>
<dbReference type="Pfam" id="PF14900">
    <property type="entry name" value="DUF4493"/>
    <property type="match status" value="1"/>
</dbReference>
<sequence>MKNDMRKIANILYVLFVSLFILSACDREKMDFGNESDGYGQIQLSSMQLSVDVNATPLSRAVTVDAGSYIVGIYNEDGTTLISEWKYSDMPEIFQLKVGKYKVIAHAPSVDKAVFDEPYCEGSKTFEILKDQVTNIETIKCTLQSIMVTIKYEDAFKELLGETVNVAVKVNKKDNELLNFSKDETRSGYFHGTVTDNVVDVNFIGTIDGEDNVPIDKSYAGIAIGSHLIITYILNDANGNPGSGGSADIKLQVDTRCEVVNIDGSVLPDKEPEIDDFPSGGGDETKEPIITGKGFEIADPHNVEDLEDVVVNLEAEAGMRNVVVAITSTNKDFENLICSDDLFGSNTFDLAHPASEEQKAVLEGLDFPIEDEIIGQKNADFAITKFMGPLSGFVGEHKFKITITDSKGNSTSATLTLIVQE</sequence>
<keyword evidence="3" id="KW-1185">Reference proteome</keyword>
<organism evidence="2 3">
    <name type="scientific">Bacteroides difficilis</name>
    <dbReference type="NCBI Taxonomy" id="2763021"/>
    <lineage>
        <taxon>Bacteria</taxon>
        <taxon>Pseudomonadati</taxon>
        <taxon>Bacteroidota</taxon>
        <taxon>Bacteroidia</taxon>
        <taxon>Bacteroidales</taxon>
        <taxon>Bacteroidaceae</taxon>
        <taxon>Bacteroides</taxon>
    </lineage>
</organism>
<evidence type="ECO:0000313" key="2">
    <source>
        <dbReference type="EMBL" id="MBC5605277.1"/>
    </source>
</evidence>
<accession>A0ABR7CBV0</accession>
<dbReference type="InterPro" id="IPR027840">
    <property type="entry name" value="DUF4493"/>
</dbReference>
<protein>
    <submittedName>
        <fullName evidence="2">DUF4493 domain-containing protein</fullName>
    </submittedName>
</protein>
<name>A0ABR7CBV0_9BACE</name>